<dbReference type="Pfam" id="PF00293">
    <property type="entry name" value="NUDIX"/>
    <property type="match status" value="1"/>
</dbReference>
<dbReference type="RefSeq" id="WP_376810440.1">
    <property type="nucleotide sequence ID" value="NZ_JBHTAC010000063.1"/>
</dbReference>
<evidence type="ECO:0000259" key="5">
    <source>
        <dbReference type="PROSITE" id="PS51462"/>
    </source>
</evidence>
<evidence type="ECO:0000256" key="3">
    <source>
        <dbReference type="ARBA" id="ARBA00022801"/>
    </source>
</evidence>
<evidence type="ECO:0000256" key="4">
    <source>
        <dbReference type="RuleBase" id="RU003476"/>
    </source>
</evidence>
<comment type="caution">
    <text evidence="6">The sequence shown here is derived from an EMBL/GenBank/DDBJ whole genome shotgun (WGS) entry which is preliminary data.</text>
</comment>
<dbReference type="PRINTS" id="PR00502">
    <property type="entry name" value="NUDIXFAMILY"/>
</dbReference>
<feature type="domain" description="Nudix hydrolase" evidence="5">
    <location>
        <begin position="15"/>
        <end position="143"/>
    </location>
</feature>
<dbReference type="PROSITE" id="PS00893">
    <property type="entry name" value="NUDIX_BOX"/>
    <property type="match status" value="1"/>
</dbReference>
<evidence type="ECO:0000256" key="1">
    <source>
        <dbReference type="ARBA" id="ARBA00001946"/>
    </source>
</evidence>
<dbReference type="Proteomes" id="UP001596392">
    <property type="component" value="Unassembled WGS sequence"/>
</dbReference>
<dbReference type="InterPro" id="IPR020476">
    <property type="entry name" value="Nudix_hydrolase"/>
</dbReference>
<dbReference type="PROSITE" id="PS51462">
    <property type="entry name" value="NUDIX"/>
    <property type="match status" value="1"/>
</dbReference>
<evidence type="ECO:0000313" key="6">
    <source>
        <dbReference type="EMBL" id="MFC7247727.1"/>
    </source>
</evidence>
<protein>
    <submittedName>
        <fullName evidence="6">NUDIX domain-containing protein</fullName>
    </submittedName>
</protein>
<dbReference type="PANTHER" id="PTHR43046">
    <property type="entry name" value="GDP-MANNOSE MANNOSYL HYDROLASE"/>
    <property type="match status" value="1"/>
</dbReference>
<dbReference type="PANTHER" id="PTHR43046:SF14">
    <property type="entry name" value="MUTT_NUDIX FAMILY PROTEIN"/>
    <property type="match status" value="1"/>
</dbReference>
<organism evidence="6 7">
    <name type="scientific">Catellatospora aurea</name>
    <dbReference type="NCBI Taxonomy" id="1337874"/>
    <lineage>
        <taxon>Bacteria</taxon>
        <taxon>Bacillati</taxon>
        <taxon>Actinomycetota</taxon>
        <taxon>Actinomycetes</taxon>
        <taxon>Micromonosporales</taxon>
        <taxon>Micromonosporaceae</taxon>
        <taxon>Catellatospora</taxon>
    </lineage>
</organism>
<dbReference type="InterPro" id="IPR020084">
    <property type="entry name" value="NUDIX_hydrolase_CS"/>
</dbReference>
<dbReference type="Gene3D" id="3.90.79.10">
    <property type="entry name" value="Nucleoside Triphosphate Pyrophosphohydrolase"/>
    <property type="match status" value="1"/>
</dbReference>
<keyword evidence="3 4" id="KW-0378">Hydrolase</keyword>
<keyword evidence="7" id="KW-1185">Reference proteome</keyword>
<comment type="similarity">
    <text evidence="2 4">Belongs to the Nudix hydrolase family.</text>
</comment>
<name>A0ABW2H623_9ACTN</name>
<dbReference type="InterPro" id="IPR000086">
    <property type="entry name" value="NUDIX_hydrolase_dom"/>
</dbReference>
<comment type="cofactor">
    <cofactor evidence="1">
        <name>Mg(2+)</name>
        <dbReference type="ChEBI" id="CHEBI:18420"/>
    </cofactor>
</comment>
<dbReference type="CDD" id="cd18876">
    <property type="entry name" value="NUDIX_Hydrolase"/>
    <property type="match status" value="1"/>
</dbReference>
<gene>
    <name evidence="6" type="ORF">ACFQO7_35125</name>
</gene>
<evidence type="ECO:0000313" key="7">
    <source>
        <dbReference type="Proteomes" id="UP001596392"/>
    </source>
</evidence>
<accession>A0ABW2H623</accession>
<evidence type="ECO:0000256" key="2">
    <source>
        <dbReference type="ARBA" id="ARBA00005582"/>
    </source>
</evidence>
<proteinExistence type="inferred from homology"/>
<dbReference type="EMBL" id="JBHTAC010000063">
    <property type="protein sequence ID" value="MFC7247727.1"/>
    <property type="molecule type" value="Genomic_DNA"/>
</dbReference>
<dbReference type="InterPro" id="IPR015797">
    <property type="entry name" value="NUDIX_hydrolase-like_dom_sf"/>
</dbReference>
<reference evidence="7" key="1">
    <citation type="journal article" date="2019" name="Int. J. Syst. Evol. Microbiol.">
        <title>The Global Catalogue of Microorganisms (GCM) 10K type strain sequencing project: providing services to taxonomists for standard genome sequencing and annotation.</title>
        <authorList>
            <consortium name="The Broad Institute Genomics Platform"/>
            <consortium name="The Broad Institute Genome Sequencing Center for Infectious Disease"/>
            <person name="Wu L."/>
            <person name="Ma J."/>
        </authorList>
    </citation>
    <scope>NUCLEOTIDE SEQUENCE [LARGE SCALE GENOMIC DNA]</scope>
    <source>
        <strain evidence="7">CGMCC 1.9106</strain>
    </source>
</reference>
<dbReference type="SUPFAM" id="SSF55811">
    <property type="entry name" value="Nudix"/>
    <property type="match status" value="1"/>
</dbReference>
<sequence length="156" mass="17016">MAWVEPEIWYRSLPTFYAAADVLVTDEHDRLLLVKPNYRDHWAFPGGMIEAGEPPHVAAARELTEEIGLKIELGGLLVVDWAPPMGHRPSAIMYFLFDGGSVSSGITVDPDAEEIERAAFFPLAECVTLLPAHTANRATAAMAARASGRTAYLPVL</sequence>